<sequence>MVNQTIRLIDKSELENVLLSQLTLSPRVTRTFVDFCIEEKAFRLGNMKRPFWSCLEKFLPCQGWLYVWMSPI</sequence>
<reference evidence="1 2" key="1">
    <citation type="submission" date="2015-01" db="EMBL/GenBank/DDBJ databases">
        <title>Evolution of Trichinella species and genotypes.</title>
        <authorList>
            <person name="Korhonen P.K."/>
            <person name="Edoardo P."/>
            <person name="Giuseppe L.R."/>
            <person name="Gasser R.B."/>
        </authorList>
    </citation>
    <scope>NUCLEOTIDE SEQUENCE [LARGE SCALE GENOMIC DNA]</scope>
    <source>
        <strain evidence="1">ISS470</strain>
    </source>
</reference>
<organism evidence="1 2">
    <name type="scientific">Trichinella pseudospiralis</name>
    <name type="common">Parasitic roundworm</name>
    <dbReference type="NCBI Taxonomy" id="6337"/>
    <lineage>
        <taxon>Eukaryota</taxon>
        <taxon>Metazoa</taxon>
        <taxon>Ecdysozoa</taxon>
        <taxon>Nematoda</taxon>
        <taxon>Enoplea</taxon>
        <taxon>Dorylaimia</taxon>
        <taxon>Trichinellida</taxon>
        <taxon>Trichinellidae</taxon>
        <taxon>Trichinella</taxon>
    </lineage>
</organism>
<dbReference type="AlphaFoldDB" id="A0A0V1FSH2"/>
<proteinExistence type="predicted"/>
<dbReference type="EMBL" id="JYDT01000037">
    <property type="protein sequence ID" value="KRY88894.1"/>
    <property type="molecule type" value="Genomic_DNA"/>
</dbReference>
<evidence type="ECO:0000313" key="2">
    <source>
        <dbReference type="Proteomes" id="UP000054995"/>
    </source>
</evidence>
<keyword evidence="2" id="KW-1185">Reference proteome</keyword>
<protein>
    <submittedName>
        <fullName evidence="1">Uncharacterized protein</fullName>
    </submittedName>
</protein>
<dbReference type="Proteomes" id="UP000054995">
    <property type="component" value="Unassembled WGS sequence"/>
</dbReference>
<gene>
    <name evidence="1" type="ORF">T4D_292</name>
</gene>
<accession>A0A0V1FSH2</accession>
<name>A0A0V1FSH2_TRIPS</name>
<comment type="caution">
    <text evidence="1">The sequence shown here is derived from an EMBL/GenBank/DDBJ whole genome shotgun (WGS) entry which is preliminary data.</text>
</comment>
<evidence type="ECO:0000313" key="1">
    <source>
        <dbReference type="EMBL" id="KRY88894.1"/>
    </source>
</evidence>